<accession>A0A315XLA5</accession>
<feature type="binding site" evidence="4">
    <location>
        <position position="55"/>
    </location>
    <ligand>
        <name>Zn(2+)</name>
        <dbReference type="ChEBI" id="CHEBI:29105"/>
        <label>1</label>
    </ligand>
</feature>
<dbReference type="Gene3D" id="3.20.20.140">
    <property type="entry name" value="Metal-dependent hydrolases"/>
    <property type="match status" value="1"/>
</dbReference>
<keyword evidence="3 4" id="KW-0665">Pyrimidine biosynthesis</keyword>
<evidence type="ECO:0000259" key="5">
    <source>
        <dbReference type="Pfam" id="PF01979"/>
    </source>
</evidence>
<feature type="binding site" evidence="4">
    <location>
        <position position="298"/>
    </location>
    <ligand>
        <name>Zn(2+)</name>
        <dbReference type="ChEBI" id="CHEBI:29105"/>
        <label>1</label>
    </ligand>
</feature>
<feature type="binding site" evidence="4">
    <location>
        <position position="57"/>
    </location>
    <ligand>
        <name>Zn(2+)</name>
        <dbReference type="ChEBI" id="CHEBI:29105"/>
        <label>1</label>
    </ligand>
</feature>
<dbReference type="GO" id="GO:0005737">
    <property type="term" value="C:cytoplasm"/>
    <property type="evidence" value="ECO:0007669"/>
    <property type="project" value="TreeGrafter"/>
</dbReference>
<evidence type="ECO:0000313" key="6">
    <source>
        <dbReference type="EMBL" id="PWB86449.1"/>
    </source>
</evidence>
<gene>
    <name evidence="4 6" type="primary">pyrC</name>
    <name evidence="6" type="ORF">MBBTH_14320</name>
</gene>
<feature type="domain" description="Amidohydrolase-related" evidence="5">
    <location>
        <begin position="46"/>
        <end position="414"/>
    </location>
</feature>
<comment type="caution">
    <text evidence="6">The sequence shown here is derived from an EMBL/GenBank/DDBJ whole genome shotgun (WGS) entry which is preliminary data.</text>
</comment>
<feature type="binding site" evidence="4">
    <location>
        <position position="89"/>
    </location>
    <ligand>
        <name>substrate</name>
    </ligand>
</feature>
<dbReference type="GO" id="GO:0008270">
    <property type="term" value="F:zinc ion binding"/>
    <property type="evidence" value="ECO:0007669"/>
    <property type="project" value="UniProtKB-UniRule"/>
</dbReference>
<evidence type="ECO:0000256" key="1">
    <source>
        <dbReference type="ARBA" id="ARBA00022723"/>
    </source>
</evidence>
<feature type="binding site" evidence="4">
    <location>
        <position position="173"/>
    </location>
    <ligand>
        <name>Zn(2+)</name>
        <dbReference type="ChEBI" id="CHEBI:29105"/>
        <label>2</label>
    </ligand>
</feature>
<feature type="binding site" evidence="4">
    <location>
        <begin position="316"/>
        <end position="317"/>
    </location>
    <ligand>
        <name>substrate</name>
    </ligand>
</feature>
<dbReference type="Gene3D" id="2.30.40.10">
    <property type="entry name" value="Urease, subunit C, domain 1"/>
    <property type="match status" value="1"/>
</dbReference>
<dbReference type="InterPro" id="IPR002195">
    <property type="entry name" value="Dihydroorotase_CS"/>
</dbReference>
<keyword evidence="4" id="KW-0862">Zinc</keyword>
<feature type="modified residue" description="N6-carboxylysine" evidence="4">
    <location>
        <position position="139"/>
    </location>
</feature>
<evidence type="ECO:0000256" key="2">
    <source>
        <dbReference type="ARBA" id="ARBA00022801"/>
    </source>
</evidence>
<keyword evidence="7" id="KW-1185">Reference proteome</keyword>
<dbReference type="EMBL" id="MZGS01000024">
    <property type="protein sequence ID" value="PWB86449.1"/>
    <property type="molecule type" value="Genomic_DNA"/>
</dbReference>
<dbReference type="GO" id="GO:0006145">
    <property type="term" value="P:purine nucleobase catabolic process"/>
    <property type="evidence" value="ECO:0007669"/>
    <property type="project" value="TreeGrafter"/>
</dbReference>
<feature type="binding site" evidence="4">
    <location>
        <begin position="57"/>
        <end position="59"/>
    </location>
    <ligand>
        <name>substrate</name>
    </ligand>
</feature>
<feature type="active site" evidence="4">
    <location>
        <position position="298"/>
    </location>
</feature>
<reference evidence="6 7" key="1">
    <citation type="submission" date="2017-03" db="EMBL/GenBank/DDBJ databases">
        <title>Genome sequence of Methanobrevibacter thaueri.</title>
        <authorList>
            <person name="Poehlein A."/>
            <person name="Seedorf H."/>
            <person name="Daniel R."/>
        </authorList>
    </citation>
    <scope>NUCLEOTIDE SEQUENCE [LARGE SCALE GENOMIC DNA]</scope>
    <source>
        <strain evidence="6 7">DSM 11995</strain>
    </source>
</reference>
<feature type="binding site" evidence="4">
    <location>
        <position position="302"/>
    </location>
    <ligand>
        <name>substrate</name>
    </ligand>
</feature>
<comment type="catalytic activity">
    <reaction evidence="4">
        <text>(S)-dihydroorotate + H2O = N-carbamoyl-L-aspartate + H(+)</text>
        <dbReference type="Rhea" id="RHEA:24296"/>
        <dbReference type="ChEBI" id="CHEBI:15377"/>
        <dbReference type="ChEBI" id="CHEBI:15378"/>
        <dbReference type="ChEBI" id="CHEBI:30864"/>
        <dbReference type="ChEBI" id="CHEBI:32814"/>
        <dbReference type="EC" id="3.5.2.3"/>
    </reaction>
</comment>
<evidence type="ECO:0000256" key="3">
    <source>
        <dbReference type="ARBA" id="ARBA00022975"/>
    </source>
</evidence>
<sequence length="418" mass="46895">MDLVLKNCKLVDKNGEHFIKIEDGQITDISKNPLEASQTIDIKSNYVLPGFIDPHIHFRDPGLTQKEDFKTGSEAAANGGFTTVIDMPNTLPKTNTYNALKEKIKIAKGKSVVNFELQAGTNCLEEMERMMELRPISFKIFMDLESDESLEKIFHDLSLLKEKTAYNGLVATHCEKKSIVERETARLKEKSKNAAIDYTYARPAVAEDESVRQAIELARANDLRLHICHLSSRKSLSMAKSASKSMPISWEFTPHHLLLDNSSYNVYETFIKTNPPLREKQDSVRISDLDETSIIGTDHAPHTLEDKTKGTWASSPGIPNLETVVPLLLTEVNRGNIDLKIIPKILSQNAAKVYGLENKGEIAIGKDADLTVIDLKQEGKFNIEEFKTKAEYSPFDGWEYQGLPVMTIVNGKIVMDKI</sequence>
<dbReference type="InterPro" id="IPR004722">
    <property type="entry name" value="DHOase"/>
</dbReference>
<dbReference type="PANTHER" id="PTHR43668">
    <property type="entry name" value="ALLANTOINASE"/>
    <property type="match status" value="1"/>
</dbReference>
<dbReference type="RefSeq" id="WP_116592362.1">
    <property type="nucleotide sequence ID" value="NZ_MZGS01000024.1"/>
</dbReference>
<protein>
    <recommendedName>
        <fullName evidence="4">Dihydroorotase</fullName>
        <shortName evidence="4">DHOase</shortName>
        <ecNumber evidence="4">3.5.2.3</ecNumber>
    </recommendedName>
</protein>
<feature type="binding site" evidence="4">
    <location>
        <position position="139"/>
    </location>
    <ligand>
        <name>Zn(2+)</name>
        <dbReference type="ChEBI" id="CHEBI:29105"/>
        <label>1</label>
    </ligand>
</feature>
<dbReference type="GO" id="GO:0044205">
    <property type="term" value="P:'de novo' UMP biosynthetic process"/>
    <property type="evidence" value="ECO:0007669"/>
    <property type="project" value="UniProtKB-UniRule"/>
</dbReference>
<keyword evidence="1 4" id="KW-0479">Metal-binding</keyword>
<dbReference type="UniPathway" id="UPA00070">
    <property type="reaction ID" value="UER00117"/>
</dbReference>
<comment type="pathway">
    <text evidence="4">Pyrimidine metabolism; UMP biosynthesis via de novo pathway; (S)-dihydroorotate from bicarbonate: step 3/3.</text>
</comment>
<evidence type="ECO:0000256" key="4">
    <source>
        <dbReference type="HAMAP-Rule" id="MF_00220"/>
    </source>
</evidence>
<dbReference type="AlphaFoldDB" id="A0A315XLA5"/>
<feature type="binding site" evidence="4">
    <location>
        <position position="139"/>
    </location>
    <ligand>
        <name>Zn(2+)</name>
        <dbReference type="ChEBI" id="CHEBI:29105"/>
        <label>2</label>
    </ligand>
</feature>
<comment type="similarity">
    <text evidence="4">Belongs to the metallo-dependent hydrolases superfamily. DHOase family. Class I DHOase subfamily.</text>
</comment>
<keyword evidence="2 4" id="KW-0378">Hydrolase</keyword>
<dbReference type="SUPFAM" id="SSF51556">
    <property type="entry name" value="Metallo-dependent hydrolases"/>
    <property type="match status" value="1"/>
</dbReference>
<dbReference type="GO" id="GO:0004038">
    <property type="term" value="F:allantoinase activity"/>
    <property type="evidence" value="ECO:0007669"/>
    <property type="project" value="TreeGrafter"/>
</dbReference>
<dbReference type="SUPFAM" id="SSF51338">
    <property type="entry name" value="Composite domain of metallo-dependent hydrolases"/>
    <property type="match status" value="1"/>
</dbReference>
<dbReference type="InterPro" id="IPR032466">
    <property type="entry name" value="Metal_Hydrolase"/>
</dbReference>
<dbReference type="GO" id="GO:0004151">
    <property type="term" value="F:dihydroorotase activity"/>
    <property type="evidence" value="ECO:0007669"/>
    <property type="project" value="UniProtKB-UniRule"/>
</dbReference>
<comment type="function">
    <text evidence="4">Catalyzes the reversible cyclization of carbamoyl aspartate to dihydroorotate.</text>
</comment>
<dbReference type="InterPro" id="IPR006680">
    <property type="entry name" value="Amidohydro-rel"/>
</dbReference>
<dbReference type="Pfam" id="PF01979">
    <property type="entry name" value="Amidohydro_1"/>
    <property type="match status" value="1"/>
</dbReference>
<dbReference type="PANTHER" id="PTHR43668:SF2">
    <property type="entry name" value="ALLANTOINASE"/>
    <property type="match status" value="1"/>
</dbReference>
<comment type="cofactor">
    <cofactor evidence="4">
        <name>Zn(2+)</name>
        <dbReference type="ChEBI" id="CHEBI:29105"/>
    </cofactor>
    <text evidence="4">Binds 2 Zn(2+) ions per subunit.</text>
</comment>
<proteinExistence type="inferred from homology"/>
<dbReference type="HAMAP" id="MF_00220_A">
    <property type="entry name" value="PyrC_classI_A"/>
    <property type="match status" value="1"/>
</dbReference>
<name>A0A315XLA5_9EURY</name>
<dbReference type="InterPro" id="IPR011059">
    <property type="entry name" value="Metal-dep_hydrolase_composite"/>
</dbReference>
<dbReference type="Proteomes" id="UP000251717">
    <property type="component" value="Unassembled WGS sequence"/>
</dbReference>
<dbReference type="OrthoDB" id="50279at2157"/>
<dbReference type="NCBIfam" id="TIGR00857">
    <property type="entry name" value="pyrC_multi"/>
    <property type="match status" value="1"/>
</dbReference>
<feature type="binding site" evidence="4">
    <location>
        <position position="229"/>
    </location>
    <ligand>
        <name>Zn(2+)</name>
        <dbReference type="ChEBI" id="CHEBI:29105"/>
        <label>2</label>
    </ligand>
</feature>
<dbReference type="InterPro" id="IPR050138">
    <property type="entry name" value="DHOase/Allantoinase_Hydrolase"/>
</dbReference>
<organism evidence="6 7">
    <name type="scientific">Methanobrevibacter thaueri</name>
    <dbReference type="NCBI Taxonomy" id="190975"/>
    <lineage>
        <taxon>Archaea</taxon>
        <taxon>Methanobacteriati</taxon>
        <taxon>Methanobacteriota</taxon>
        <taxon>Methanomada group</taxon>
        <taxon>Methanobacteria</taxon>
        <taxon>Methanobacteriales</taxon>
        <taxon>Methanobacteriaceae</taxon>
        <taxon>Methanobrevibacter</taxon>
    </lineage>
</organism>
<dbReference type="EC" id="3.5.2.3" evidence="4"/>
<dbReference type="CDD" id="cd01318">
    <property type="entry name" value="DHOase_IIb"/>
    <property type="match status" value="1"/>
</dbReference>
<dbReference type="PROSITE" id="PS00482">
    <property type="entry name" value="DIHYDROOROTASE_1"/>
    <property type="match status" value="1"/>
</dbReference>
<evidence type="ECO:0000313" key="7">
    <source>
        <dbReference type="Proteomes" id="UP000251717"/>
    </source>
</evidence>
<dbReference type="PROSITE" id="PS00483">
    <property type="entry name" value="DIHYDROOROTASE_2"/>
    <property type="match status" value="1"/>
</dbReference>